<dbReference type="InterPro" id="IPR012938">
    <property type="entry name" value="Glc/Sorbosone_DH"/>
</dbReference>
<dbReference type="EMBL" id="FPBO01000008">
    <property type="protein sequence ID" value="SFU72724.1"/>
    <property type="molecule type" value="Genomic_DNA"/>
</dbReference>
<organism evidence="2 3">
    <name type="scientific">Pseudoduganella namucuonensis</name>
    <dbReference type="NCBI Taxonomy" id="1035707"/>
    <lineage>
        <taxon>Bacteria</taxon>
        <taxon>Pseudomonadati</taxon>
        <taxon>Pseudomonadota</taxon>
        <taxon>Betaproteobacteria</taxon>
        <taxon>Burkholderiales</taxon>
        <taxon>Oxalobacteraceae</taxon>
        <taxon>Telluria group</taxon>
        <taxon>Pseudoduganella</taxon>
    </lineage>
</organism>
<gene>
    <name evidence="2" type="ORF">SAMN05216552_100860</name>
</gene>
<dbReference type="PANTHER" id="PTHR19328:SF75">
    <property type="entry name" value="ALDOSE SUGAR DEHYDROGENASE YLII"/>
    <property type="match status" value="1"/>
</dbReference>
<dbReference type="STRING" id="1035707.SAMN05216552_100860"/>
<evidence type="ECO:0000313" key="3">
    <source>
        <dbReference type="Proteomes" id="UP000199391"/>
    </source>
</evidence>
<dbReference type="OrthoDB" id="9770043at2"/>
<dbReference type="Gene3D" id="2.120.10.30">
    <property type="entry name" value="TolB, C-terminal domain"/>
    <property type="match status" value="1"/>
</dbReference>
<dbReference type="PANTHER" id="PTHR19328">
    <property type="entry name" value="HEDGEHOG-INTERACTING PROTEIN"/>
    <property type="match status" value="1"/>
</dbReference>
<dbReference type="SUPFAM" id="SSF50952">
    <property type="entry name" value="Soluble quinoprotein glucose dehydrogenase"/>
    <property type="match status" value="1"/>
</dbReference>
<accession>A0A1I7IIG6</accession>
<dbReference type="AlphaFoldDB" id="A0A1I7IIG6"/>
<dbReference type="RefSeq" id="WP_093555539.1">
    <property type="nucleotide sequence ID" value="NZ_FPBO01000008.1"/>
</dbReference>
<dbReference type="InterPro" id="IPR011042">
    <property type="entry name" value="6-blade_b-propeller_TolB-like"/>
</dbReference>
<dbReference type="Pfam" id="PF07995">
    <property type="entry name" value="GSDH"/>
    <property type="match status" value="1"/>
</dbReference>
<protein>
    <submittedName>
        <fullName evidence="2">Glucose/arabinose dehydrogenase, beta-propeller fold</fullName>
    </submittedName>
</protein>
<sequence length="390" mass="41281">MHWLKFAVQPVSILLLASCGGGGGGATPVPPTTTLALTLRQVVGGLNQPIYLTAPAGDARLFIAERPGRIRIVSNGALLTQPFVDISAKTTVNGERGLLSMAFHPQYAQNGYFYLYYTDTNGDIAVDRMQVSGDANVANPASATRVISVPHPGATNHNGGQLAFGPDGYLYLGTGDGGGAGDPNGNAQNPTSLLGKMLRLDVGGSGPGYAIPPDNPYIGMSSRRNEIWASGLRNPWRFAFDRTDGLLYIADVGQGEREEVNIAAATQGGNNYGWRTMEGTACYNAATCERAGLFIPQFEYQHGANDANGCSITGGFVYRGAAIPELAGEYFYSDYCKGYLKSFPYRNGVAGAVRDWATGDIGNVLSFGQDAAGELYMLSANGGVYRIAKR</sequence>
<name>A0A1I7IIG6_9BURK</name>
<dbReference type="InterPro" id="IPR011041">
    <property type="entry name" value="Quinoprot_gluc/sorb_DH_b-prop"/>
</dbReference>
<dbReference type="Proteomes" id="UP000199391">
    <property type="component" value="Unassembled WGS sequence"/>
</dbReference>
<reference evidence="3" key="1">
    <citation type="submission" date="2016-10" db="EMBL/GenBank/DDBJ databases">
        <authorList>
            <person name="Varghese N."/>
            <person name="Submissions S."/>
        </authorList>
    </citation>
    <scope>NUCLEOTIDE SEQUENCE [LARGE SCALE GENOMIC DNA]</scope>
    <source>
        <strain evidence="3">CGMCC 1.11014</strain>
    </source>
</reference>
<proteinExistence type="predicted"/>
<dbReference type="PROSITE" id="PS51257">
    <property type="entry name" value="PROKAR_LIPOPROTEIN"/>
    <property type="match status" value="1"/>
</dbReference>
<feature type="domain" description="Glucose/Sorbosone dehydrogenase" evidence="1">
    <location>
        <begin position="54"/>
        <end position="380"/>
    </location>
</feature>
<evidence type="ECO:0000313" key="2">
    <source>
        <dbReference type="EMBL" id="SFU72724.1"/>
    </source>
</evidence>
<evidence type="ECO:0000259" key="1">
    <source>
        <dbReference type="Pfam" id="PF07995"/>
    </source>
</evidence>
<keyword evidence="3" id="KW-1185">Reference proteome</keyword>